<evidence type="ECO:0000313" key="2">
    <source>
        <dbReference type="EMBL" id="KAK6180356.1"/>
    </source>
</evidence>
<organism evidence="2 3">
    <name type="scientific">Patella caerulea</name>
    <name type="common">Rayed Mediterranean limpet</name>
    <dbReference type="NCBI Taxonomy" id="87958"/>
    <lineage>
        <taxon>Eukaryota</taxon>
        <taxon>Metazoa</taxon>
        <taxon>Spiralia</taxon>
        <taxon>Lophotrochozoa</taxon>
        <taxon>Mollusca</taxon>
        <taxon>Gastropoda</taxon>
        <taxon>Patellogastropoda</taxon>
        <taxon>Patelloidea</taxon>
        <taxon>Patellidae</taxon>
        <taxon>Patella</taxon>
    </lineage>
</organism>
<reference evidence="2 3" key="1">
    <citation type="submission" date="2024-01" db="EMBL/GenBank/DDBJ databases">
        <title>The genome of the rayed Mediterranean limpet Patella caerulea (Linnaeus, 1758).</title>
        <authorList>
            <person name="Anh-Thu Weber A."/>
            <person name="Halstead-Nussloch G."/>
        </authorList>
    </citation>
    <scope>NUCLEOTIDE SEQUENCE [LARGE SCALE GENOMIC DNA]</scope>
    <source>
        <strain evidence="2">AATW-2023a</strain>
        <tissue evidence="2">Whole specimen</tissue>
    </source>
</reference>
<gene>
    <name evidence="2" type="ORF">SNE40_012527</name>
</gene>
<evidence type="ECO:0000313" key="3">
    <source>
        <dbReference type="Proteomes" id="UP001347796"/>
    </source>
</evidence>
<dbReference type="AlphaFoldDB" id="A0AAN8PW29"/>
<comment type="caution">
    <text evidence="2">The sequence shown here is derived from an EMBL/GenBank/DDBJ whole genome shotgun (WGS) entry which is preliminary data.</text>
</comment>
<proteinExistence type="predicted"/>
<feature type="transmembrane region" description="Helical" evidence="1">
    <location>
        <begin position="125"/>
        <end position="149"/>
    </location>
</feature>
<keyword evidence="1" id="KW-0472">Membrane</keyword>
<feature type="transmembrane region" description="Helical" evidence="1">
    <location>
        <begin position="181"/>
        <end position="202"/>
    </location>
</feature>
<protein>
    <submittedName>
        <fullName evidence="2">Uncharacterized protein</fullName>
    </submittedName>
</protein>
<sequence length="217" mass="24270">MITSKPINGYLLNERLRGIDRRPAFLSFKGLGTIVCFCLGFVLFLIAFGSSEWFGIENGISVSLWQKCSRSFKTGEWSCEYWIKIPDFIRAGQGFCIVGLLSFVISAVILVAYVVIRPLQETRGILIALCLLIFTAGCMVLMAVIVIGVKGEDFCMDIKRDRWKLFEYFVSGVDASGVFSVGWSFIVAILSSIITLVSFGFCMMEFLRINELALLET</sequence>
<keyword evidence="1" id="KW-0812">Transmembrane</keyword>
<dbReference type="EMBL" id="JAZGQO010000008">
    <property type="protein sequence ID" value="KAK6180356.1"/>
    <property type="molecule type" value="Genomic_DNA"/>
</dbReference>
<evidence type="ECO:0000256" key="1">
    <source>
        <dbReference type="SAM" id="Phobius"/>
    </source>
</evidence>
<dbReference type="Proteomes" id="UP001347796">
    <property type="component" value="Unassembled WGS sequence"/>
</dbReference>
<accession>A0AAN8PW29</accession>
<feature type="transmembrane region" description="Helical" evidence="1">
    <location>
        <begin position="91"/>
        <end position="116"/>
    </location>
</feature>
<name>A0AAN8PW29_PATCE</name>
<dbReference type="Gene3D" id="1.20.140.150">
    <property type="match status" value="1"/>
</dbReference>
<keyword evidence="3" id="KW-1185">Reference proteome</keyword>
<feature type="transmembrane region" description="Helical" evidence="1">
    <location>
        <begin position="25"/>
        <end position="48"/>
    </location>
</feature>
<keyword evidence="1" id="KW-1133">Transmembrane helix</keyword>